<organism evidence="1">
    <name type="scientific">Rhizophora mucronata</name>
    <name type="common">Asiatic mangrove</name>
    <dbReference type="NCBI Taxonomy" id="61149"/>
    <lineage>
        <taxon>Eukaryota</taxon>
        <taxon>Viridiplantae</taxon>
        <taxon>Streptophyta</taxon>
        <taxon>Embryophyta</taxon>
        <taxon>Tracheophyta</taxon>
        <taxon>Spermatophyta</taxon>
        <taxon>Magnoliopsida</taxon>
        <taxon>eudicotyledons</taxon>
        <taxon>Gunneridae</taxon>
        <taxon>Pentapetalae</taxon>
        <taxon>rosids</taxon>
        <taxon>fabids</taxon>
        <taxon>Malpighiales</taxon>
        <taxon>Rhizophoraceae</taxon>
        <taxon>Rhizophora</taxon>
    </lineage>
</organism>
<sequence>MFWLWFHVGSKLDIFSPMFVLNHLSMLSLYGTFV</sequence>
<protein>
    <submittedName>
        <fullName evidence="1">Uncharacterized protein</fullName>
    </submittedName>
</protein>
<name>A0A2P2Q6L4_RHIMU</name>
<accession>A0A2P2Q6L4</accession>
<proteinExistence type="predicted"/>
<dbReference type="AlphaFoldDB" id="A0A2P2Q6L4"/>
<evidence type="ECO:0000313" key="1">
    <source>
        <dbReference type="EMBL" id="MBX62611.1"/>
    </source>
</evidence>
<dbReference type="EMBL" id="GGEC01082127">
    <property type="protein sequence ID" value="MBX62611.1"/>
    <property type="molecule type" value="Transcribed_RNA"/>
</dbReference>
<reference evidence="1" key="1">
    <citation type="submission" date="2018-02" db="EMBL/GenBank/DDBJ databases">
        <title>Rhizophora mucronata_Transcriptome.</title>
        <authorList>
            <person name="Meera S.P."/>
            <person name="Sreeshan A."/>
            <person name="Augustine A."/>
        </authorList>
    </citation>
    <scope>NUCLEOTIDE SEQUENCE</scope>
    <source>
        <tissue evidence="1">Leaf</tissue>
    </source>
</reference>